<feature type="transmembrane region" description="Helical" evidence="5">
    <location>
        <begin position="351"/>
        <end position="374"/>
    </location>
</feature>
<evidence type="ECO:0000256" key="2">
    <source>
        <dbReference type="ARBA" id="ARBA00022692"/>
    </source>
</evidence>
<feature type="transmembrane region" description="Helical" evidence="5">
    <location>
        <begin position="409"/>
        <end position="430"/>
    </location>
</feature>
<keyword evidence="8" id="KW-1185">Reference proteome</keyword>
<protein>
    <submittedName>
        <fullName evidence="7">Aromatic acid/H+ symport family MFS transporter</fullName>
    </submittedName>
</protein>
<reference evidence="7" key="1">
    <citation type="submission" date="2023-06" db="EMBL/GenBank/DDBJ databases">
        <authorList>
            <person name="Zhang S."/>
        </authorList>
    </citation>
    <scope>NUCLEOTIDE SEQUENCE</scope>
    <source>
        <strain evidence="7">SG2303</strain>
    </source>
</reference>
<dbReference type="Proteomes" id="UP001168540">
    <property type="component" value="Unassembled WGS sequence"/>
</dbReference>
<evidence type="ECO:0000256" key="1">
    <source>
        <dbReference type="ARBA" id="ARBA00004141"/>
    </source>
</evidence>
<comment type="subcellular location">
    <subcellularLocation>
        <location evidence="1">Membrane</location>
        <topology evidence="1">Multi-pass membrane protein</topology>
    </subcellularLocation>
</comment>
<feature type="transmembrane region" description="Helical" evidence="5">
    <location>
        <begin position="25"/>
        <end position="47"/>
    </location>
</feature>
<feature type="transmembrane region" description="Helical" evidence="5">
    <location>
        <begin position="293"/>
        <end position="312"/>
    </location>
</feature>
<feature type="transmembrane region" description="Helical" evidence="5">
    <location>
        <begin position="386"/>
        <end position="403"/>
    </location>
</feature>
<feature type="transmembrane region" description="Helical" evidence="5">
    <location>
        <begin position="175"/>
        <end position="199"/>
    </location>
</feature>
<dbReference type="PROSITE" id="PS00217">
    <property type="entry name" value="SUGAR_TRANSPORT_2"/>
    <property type="match status" value="1"/>
</dbReference>
<proteinExistence type="predicted"/>
<dbReference type="InterPro" id="IPR011701">
    <property type="entry name" value="MFS"/>
</dbReference>
<name>A0ABT7XPE6_9NEIS</name>
<gene>
    <name evidence="7" type="ORF">QU481_12260</name>
</gene>
<feature type="transmembrane region" description="Helical" evidence="5">
    <location>
        <begin position="324"/>
        <end position="345"/>
    </location>
</feature>
<dbReference type="Gene3D" id="1.20.1250.20">
    <property type="entry name" value="MFS general substrate transporter like domains"/>
    <property type="match status" value="2"/>
</dbReference>
<evidence type="ECO:0000256" key="5">
    <source>
        <dbReference type="SAM" id="Phobius"/>
    </source>
</evidence>
<dbReference type="InterPro" id="IPR005829">
    <property type="entry name" value="Sugar_transporter_CS"/>
</dbReference>
<dbReference type="PANTHER" id="PTHR23508">
    <property type="entry name" value="CARBOXYLIC ACID TRANSPORTER PROTEIN HOMOLOG"/>
    <property type="match status" value="1"/>
</dbReference>
<dbReference type="SUPFAM" id="SSF103473">
    <property type="entry name" value="MFS general substrate transporter"/>
    <property type="match status" value="1"/>
</dbReference>
<feature type="transmembrane region" description="Helical" evidence="5">
    <location>
        <begin position="252"/>
        <end position="273"/>
    </location>
</feature>
<feature type="transmembrane region" description="Helical" evidence="5">
    <location>
        <begin position="149"/>
        <end position="169"/>
    </location>
</feature>
<evidence type="ECO:0000313" key="8">
    <source>
        <dbReference type="Proteomes" id="UP001168540"/>
    </source>
</evidence>
<dbReference type="InterPro" id="IPR036259">
    <property type="entry name" value="MFS_trans_sf"/>
</dbReference>
<keyword evidence="4 5" id="KW-0472">Membrane</keyword>
<dbReference type="EMBL" id="JAUEDK010000020">
    <property type="protein sequence ID" value="MDN0075663.1"/>
    <property type="molecule type" value="Genomic_DNA"/>
</dbReference>
<feature type="transmembrane region" description="Helical" evidence="5">
    <location>
        <begin position="59"/>
        <end position="79"/>
    </location>
</feature>
<accession>A0ABT7XPE6</accession>
<dbReference type="InterPro" id="IPR020846">
    <property type="entry name" value="MFS_dom"/>
</dbReference>
<keyword evidence="2 5" id="KW-0812">Transmembrane</keyword>
<keyword evidence="3 5" id="KW-1133">Transmembrane helix</keyword>
<feature type="domain" description="Major facilitator superfamily (MFS) profile" evidence="6">
    <location>
        <begin position="25"/>
        <end position="435"/>
    </location>
</feature>
<feature type="transmembrane region" description="Helical" evidence="5">
    <location>
        <begin position="91"/>
        <end position="110"/>
    </location>
</feature>
<comment type="caution">
    <text evidence="7">The sequence shown here is derived from an EMBL/GenBank/DDBJ whole genome shotgun (WGS) entry which is preliminary data.</text>
</comment>
<evidence type="ECO:0000256" key="3">
    <source>
        <dbReference type="ARBA" id="ARBA00022989"/>
    </source>
</evidence>
<dbReference type="PROSITE" id="PS50850">
    <property type="entry name" value="MFS"/>
    <property type="match status" value="1"/>
</dbReference>
<dbReference type="CDD" id="cd17365">
    <property type="entry name" value="MFS_PcaK_like"/>
    <property type="match status" value="1"/>
</dbReference>
<evidence type="ECO:0000256" key="4">
    <source>
        <dbReference type="ARBA" id="ARBA00023136"/>
    </source>
</evidence>
<dbReference type="PANTHER" id="PTHR23508:SF10">
    <property type="entry name" value="CARBOXYLIC ACID TRANSPORTER PROTEIN HOMOLOG"/>
    <property type="match status" value="1"/>
</dbReference>
<evidence type="ECO:0000313" key="7">
    <source>
        <dbReference type="EMBL" id="MDN0075663.1"/>
    </source>
</evidence>
<dbReference type="Pfam" id="PF07690">
    <property type="entry name" value="MFS_1"/>
    <property type="match status" value="1"/>
</dbReference>
<feature type="transmembrane region" description="Helical" evidence="5">
    <location>
        <begin position="116"/>
        <end position="137"/>
    </location>
</feature>
<dbReference type="RefSeq" id="WP_289830303.1">
    <property type="nucleotide sequence ID" value="NZ_JAUEDK010000020.1"/>
</dbReference>
<sequence>MDHRSHIDVQQFIDSHPFSRFQKTILLLCFLVVLVDGFDTASIGFIAPAIRDEWHLSSAALAPLFGAGLFGLMSGALLFGPLADKVGRKPVLVLSVLFFGLASAASMFSPNLLTLIALRFLTGVGLGGAMPSAITLTSEYCPQPRRARLVTLMFCGFTVGSALGGLVSVQLLPHVGWRGVLLVGGAMPLLLALGLKVLLAESLRFLVLSDRKPAAVQAIVARIAGAGAGMPDFIVGEAKIKSPVRELFRGRLAAGTLLIWASFFMSLLIVYLLSSWLPILLNSTGISLSRASLVTAMFQVGGTVGAILLGRLMDRFGATRTLSLSYLAGAAFIGLCSVSTGQFAALMLAVFGIGFCISGGQVGANAMAAAFYPTGNRATGVSWSNAVGRCGSVLGSLSGGWLLAMHLPIAHILLLLTFPSLIAALAIAVLGRVKAHIVAQGTPEAVATLGTPAN</sequence>
<evidence type="ECO:0000259" key="6">
    <source>
        <dbReference type="PROSITE" id="PS50850"/>
    </source>
</evidence>
<organism evidence="7 8">
    <name type="scientific">Crenobacter oryzisoli</name>
    <dbReference type="NCBI Taxonomy" id="3056844"/>
    <lineage>
        <taxon>Bacteria</taxon>
        <taxon>Pseudomonadati</taxon>
        <taxon>Pseudomonadota</taxon>
        <taxon>Betaproteobacteria</taxon>
        <taxon>Neisseriales</taxon>
        <taxon>Neisseriaceae</taxon>
        <taxon>Crenobacter</taxon>
    </lineage>
</organism>